<evidence type="ECO:0000256" key="6">
    <source>
        <dbReference type="ARBA" id="ARBA00023242"/>
    </source>
</evidence>
<sequence>MDEVSVILALKQCADYLYGKLNVKEGRIPSNFLQNALTEALCLLAKDLGISLPNVSILRKAIVVSLKRNGKGGSGNPQSQDDEADQKDDEEPVELKPDVEAGNQNMVPELENPVSGLPPAPENEAQEEELAEQDSSKADGSKPGYSCGHCGRAFVGRYALRMHEARDHEGGLENDAELSKPTKCEICDMVLPFYRIYAHRRVHKEYPCKICGKVLSCSESLKYHLARRHDEGNVERVQCEICGEKVSRFSLKAHVQRHEPKTLLECAVCPKTFRYKRNLVNHQASFHGIGGKFMCATCGKNFVSRSGLAQHEKTHSGANKATHKCDICGKALTSSYNLKMHVAREHKGGVQNDPELSRLVACKICGKEFPFHQIYSHKRAHRWYPCDVCGKELRSPEALKHHLTVIHGQGEVKYVECEVCGKAVRDYQIKFHMNQYHVGSEELKCSFCSKVCVTAQGFKRHVKQFHSDDLDHVCHTCGKKCGSEYALRCHEKSHSDLRPFVCSACGKAYKYKPQLQRHVKQDHEGRVLFTCGECGKVYRTSHRLKEHVKKCVSSTECSSSAVVVSSSVPRATMVYIASDGSVRSSREVSMWSIGTFFTGIWNFICLFFETLFFPNRRSSLRTGASSNGRRPPDGRPPPPRMGGVRRMGGASPPPMMGGG</sequence>
<dbReference type="GO" id="GO:0008270">
    <property type="term" value="F:zinc ion binding"/>
    <property type="evidence" value="ECO:0007669"/>
    <property type="project" value="UniProtKB-KW"/>
</dbReference>
<feature type="transmembrane region" description="Helical" evidence="8">
    <location>
        <begin position="590"/>
        <end position="613"/>
    </location>
</feature>
<dbReference type="InterPro" id="IPR050888">
    <property type="entry name" value="ZnF_C2H2-type_TF"/>
</dbReference>
<keyword evidence="8" id="KW-1133">Transmembrane helix</keyword>
<keyword evidence="8" id="KW-0812">Transmembrane</keyword>
<dbReference type="PANTHER" id="PTHR24406">
    <property type="entry name" value="TRANSCRIPTIONAL REPRESSOR CTCFL-RELATED"/>
    <property type="match status" value="1"/>
</dbReference>
<keyword evidence="6" id="KW-0539">Nucleus</keyword>
<evidence type="ECO:0000256" key="8">
    <source>
        <dbReference type="SAM" id="Phobius"/>
    </source>
</evidence>
<dbReference type="SMART" id="SM00355">
    <property type="entry name" value="ZnF_C2H2"/>
    <property type="match status" value="14"/>
</dbReference>
<feature type="region of interest" description="Disordered" evidence="7">
    <location>
        <begin position="621"/>
        <end position="659"/>
    </location>
</feature>
<protein>
    <submittedName>
        <fullName evidence="9">Uncharacterized protein</fullName>
    </submittedName>
</protein>
<dbReference type="SUPFAM" id="SSF57667">
    <property type="entry name" value="beta-beta-alpha zinc fingers"/>
    <property type="match status" value="6"/>
</dbReference>
<dbReference type="OrthoDB" id="8685330at2759"/>
<evidence type="ECO:0000256" key="4">
    <source>
        <dbReference type="ARBA" id="ARBA00022771"/>
    </source>
</evidence>
<evidence type="ECO:0000256" key="7">
    <source>
        <dbReference type="SAM" id="MobiDB-lite"/>
    </source>
</evidence>
<evidence type="ECO:0000256" key="3">
    <source>
        <dbReference type="ARBA" id="ARBA00022737"/>
    </source>
</evidence>
<dbReference type="PROSITE" id="PS00028">
    <property type="entry name" value="ZINC_FINGER_C2H2_1"/>
    <property type="match status" value="8"/>
</dbReference>
<keyword evidence="2" id="KW-0479">Metal-binding</keyword>
<feature type="region of interest" description="Disordered" evidence="7">
    <location>
        <begin position="68"/>
        <end position="143"/>
    </location>
</feature>
<dbReference type="GO" id="GO:0005634">
    <property type="term" value="C:nucleus"/>
    <property type="evidence" value="ECO:0007669"/>
    <property type="project" value="UniProtKB-SubCell"/>
</dbReference>
<dbReference type="InterPro" id="IPR036236">
    <property type="entry name" value="Znf_C2H2_sf"/>
</dbReference>
<evidence type="ECO:0000256" key="2">
    <source>
        <dbReference type="ARBA" id="ARBA00022723"/>
    </source>
</evidence>
<dbReference type="Pfam" id="PF00096">
    <property type="entry name" value="zf-C2H2"/>
    <property type="match status" value="7"/>
</dbReference>
<keyword evidence="5" id="KW-0862">Zinc</keyword>
<reference evidence="9" key="1">
    <citation type="submission" date="2020-11" db="EMBL/GenBank/DDBJ databases">
        <authorList>
            <person name="Tran Van P."/>
        </authorList>
    </citation>
    <scope>NUCLEOTIDE SEQUENCE</scope>
</reference>
<feature type="compositionally biased region" description="Acidic residues" evidence="7">
    <location>
        <begin position="80"/>
        <end position="92"/>
    </location>
</feature>
<evidence type="ECO:0000313" key="9">
    <source>
        <dbReference type="EMBL" id="CAD7226306.1"/>
    </source>
</evidence>
<name>A0A7R8WBJ5_9CRUS</name>
<keyword evidence="3" id="KW-0677">Repeat</keyword>
<dbReference type="InterPro" id="IPR024491">
    <property type="entry name" value="Se_SelK/SelG"/>
</dbReference>
<accession>A0A7R8WBJ5</accession>
<feature type="compositionally biased region" description="Low complexity" evidence="7">
    <location>
        <begin position="641"/>
        <end position="650"/>
    </location>
</feature>
<keyword evidence="4" id="KW-0863">Zinc-finger</keyword>
<evidence type="ECO:0000256" key="5">
    <source>
        <dbReference type="ARBA" id="ARBA00022833"/>
    </source>
</evidence>
<dbReference type="Gene3D" id="3.30.160.60">
    <property type="entry name" value="Classic Zinc Finger"/>
    <property type="match status" value="7"/>
</dbReference>
<organism evidence="9">
    <name type="scientific">Cyprideis torosa</name>
    <dbReference type="NCBI Taxonomy" id="163714"/>
    <lineage>
        <taxon>Eukaryota</taxon>
        <taxon>Metazoa</taxon>
        <taxon>Ecdysozoa</taxon>
        <taxon>Arthropoda</taxon>
        <taxon>Crustacea</taxon>
        <taxon>Oligostraca</taxon>
        <taxon>Ostracoda</taxon>
        <taxon>Podocopa</taxon>
        <taxon>Podocopida</taxon>
        <taxon>Cytherocopina</taxon>
        <taxon>Cytheroidea</taxon>
        <taxon>Cytherideidae</taxon>
        <taxon>Cyprideis</taxon>
    </lineage>
</organism>
<proteinExistence type="predicted"/>
<gene>
    <name evidence="9" type="ORF">CTOB1V02_LOCUS4227</name>
</gene>
<dbReference type="AlphaFoldDB" id="A0A7R8WBJ5"/>
<evidence type="ECO:0000256" key="1">
    <source>
        <dbReference type="ARBA" id="ARBA00004123"/>
    </source>
</evidence>
<dbReference type="EMBL" id="OB660798">
    <property type="protein sequence ID" value="CAD7226306.1"/>
    <property type="molecule type" value="Genomic_DNA"/>
</dbReference>
<dbReference type="InterPro" id="IPR013087">
    <property type="entry name" value="Znf_C2H2_type"/>
</dbReference>
<comment type="subcellular location">
    <subcellularLocation>
        <location evidence="1">Nucleus</location>
    </subcellularLocation>
</comment>
<dbReference type="PROSITE" id="PS50157">
    <property type="entry name" value="ZINC_FINGER_C2H2_2"/>
    <property type="match status" value="9"/>
</dbReference>
<keyword evidence="8" id="KW-0472">Membrane</keyword>
<dbReference type="Pfam" id="PF10961">
    <property type="entry name" value="SelK_SelG"/>
    <property type="match status" value="1"/>
</dbReference>